<name>A0A6T6PEE3_9RHOD</name>
<dbReference type="GO" id="GO:0051287">
    <property type="term" value="F:NAD binding"/>
    <property type="evidence" value="ECO:0007669"/>
    <property type="project" value="InterPro"/>
</dbReference>
<dbReference type="InterPro" id="IPR036291">
    <property type="entry name" value="NAD(P)-bd_dom_sf"/>
</dbReference>
<evidence type="ECO:0000259" key="4">
    <source>
        <dbReference type="Pfam" id="PF07479"/>
    </source>
</evidence>
<accession>A0A6T6PEE3</accession>
<protein>
    <recommendedName>
        <fullName evidence="7">Glycerol-3-phosphate dehydrogenase (NAD(+))</fullName>
    </recommendedName>
</protein>
<dbReference type="GO" id="GO:0046168">
    <property type="term" value="P:glycerol-3-phosphate catabolic process"/>
    <property type="evidence" value="ECO:0007669"/>
    <property type="project" value="InterPro"/>
</dbReference>
<dbReference type="SUPFAM" id="SSF51735">
    <property type="entry name" value="NAD(P)-binding Rossmann-fold domains"/>
    <property type="match status" value="1"/>
</dbReference>
<evidence type="ECO:0000256" key="1">
    <source>
        <dbReference type="ARBA" id="ARBA00023002"/>
    </source>
</evidence>
<dbReference type="InterPro" id="IPR013328">
    <property type="entry name" value="6PGD_dom2"/>
</dbReference>
<dbReference type="SUPFAM" id="SSF48179">
    <property type="entry name" value="6-phosphogluconate dehydrogenase C-terminal domain-like"/>
    <property type="match status" value="1"/>
</dbReference>
<dbReference type="Gene3D" id="1.10.1040.10">
    <property type="entry name" value="N-(1-d-carboxylethyl)-l-norvaline Dehydrogenase, domain 2"/>
    <property type="match status" value="1"/>
</dbReference>
<feature type="domain" description="Glycerol-3-phosphate dehydrogenase NAD-dependent N-terminal" evidence="3">
    <location>
        <begin position="146"/>
        <end position="252"/>
    </location>
</feature>
<dbReference type="PANTHER" id="PTHR11728">
    <property type="entry name" value="GLYCEROL-3-PHOSPHATE DEHYDROGENASE"/>
    <property type="match status" value="1"/>
</dbReference>
<evidence type="ECO:0000313" key="6">
    <source>
        <dbReference type="EMBL" id="CAD8824897.1"/>
    </source>
</evidence>
<dbReference type="EMBL" id="HBFP01012875">
    <property type="protein sequence ID" value="CAD8824896.1"/>
    <property type="molecule type" value="Transcribed_RNA"/>
</dbReference>
<gene>
    <name evidence="5" type="ORF">TOLI1172_LOCUS9295</name>
    <name evidence="6" type="ORF">TOLI1172_LOCUS9296</name>
</gene>
<dbReference type="InterPro" id="IPR006109">
    <property type="entry name" value="G3P_DH_NAD-dep_C"/>
</dbReference>
<sequence length="507" mass="55900">MAGIVENVSPAMDIQLDEDEANMRLDEIRSHLKIPEDRPLNIVGIGAGAWGSVFIAMLQRNYGLYDPLHKRIHVSIWRREGKEVGTEAAAQLLEKINSYPDVIRRLRERGSYIKYVEARMGDRKLTADEILRDGFCVNMPGSALTPLNVVTDLDEAVYNADIVVNSLPSTEMRKVFERIATVWSHKNPDPSSWPLIISLSKGVECLTEPHPHILTPTGIIHEATKIPFERLFYLGGPNIASEVWEGKYATSRICGSEEHRKHLSRFLRSPNFVVWDNPDVITHEVMGGLKNVYAIGAGIISAASNHCATSMAVYFSNACAEMVFITHLLSEHPDSLAGPLLADTYVTLLKGRNAWYGEQLGYAKLTPEDGANVPGKGLIQGVSATEGFYELLSHESVLVRHPVTGEMVTPVELLPTLRALYTILSNKGNVDLTPRSPALRKRKDSTGTNSLSSLRIDLDPEAKKSRAIESVLDFVDAMKDASASDPSEGLALSRLSEGKFYNPSLTT</sequence>
<dbReference type="GO" id="GO:0005829">
    <property type="term" value="C:cytosol"/>
    <property type="evidence" value="ECO:0007669"/>
    <property type="project" value="TreeGrafter"/>
</dbReference>
<dbReference type="PANTHER" id="PTHR11728:SF30">
    <property type="entry name" value="GLYCEROL-3-PHOSPHATE DEHYDROGENASE [NAD(+)] GPDHC1, CYTOSOLIC"/>
    <property type="match status" value="1"/>
</dbReference>
<dbReference type="InterPro" id="IPR011128">
    <property type="entry name" value="G3P_DH_NAD-dep_N"/>
</dbReference>
<dbReference type="Pfam" id="PF07479">
    <property type="entry name" value="NAD_Gly3P_dh_C"/>
    <property type="match status" value="1"/>
</dbReference>
<organism evidence="6">
    <name type="scientific">Timspurckia oligopyrenoides</name>
    <dbReference type="NCBI Taxonomy" id="708627"/>
    <lineage>
        <taxon>Eukaryota</taxon>
        <taxon>Rhodophyta</taxon>
        <taxon>Bangiophyceae</taxon>
        <taxon>Porphyridiales</taxon>
        <taxon>Porphyridiaceae</taxon>
        <taxon>Timspurckia</taxon>
    </lineage>
</organism>
<dbReference type="GO" id="GO:0005975">
    <property type="term" value="P:carbohydrate metabolic process"/>
    <property type="evidence" value="ECO:0007669"/>
    <property type="project" value="InterPro"/>
</dbReference>
<keyword evidence="1" id="KW-0560">Oxidoreductase</keyword>
<evidence type="ECO:0008006" key="7">
    <source>
        <dbReference type="Google" id="ProtNLM"/>
    </source>
</evidence>
<dbReference type="Pfam" id="PF01210">
    <property type="entry name" value="NAD_Gly3P_dh_N"/>
    <property type="match status" value="1"/>
</dbReference>
<reference evidence="6" key="1">
    <citation type="submission" date="2021-01" db="EMBL/GenBank/DDBJ databases">
        <authorList>
            <person name="Corre E."/>
            <person name="Pelletier E."/>
            <person name="Niang G."/>
            <person name="Scheremetjew M."/>
            <person name="Finn R."/>
            <person name="Kale V."/>
            <person name="Holt S."/>
            <person name="Cochrane G."/>
            <person name="Meng A."/>
            <person name="Brown T."/>
            <person name="Cohen L."/>
        </authorList>
    </citation>
    <scope>NUCLEOTIDE SEQUENCE</scope>
    <source>
        <strain evidence="6">CCMP3278</strain>
    </source>
</reference>
<dbReference type="GO" id="GO:0047952">
    <property type="term" value="F:glycerol-3-phosphate dehydrogenase [NAD(P)+] activity"/>
    <property type="evidence" value="ECO:0007669"/>
    <property type="project" value="TreeGrafter"/>
</dbReference>
<dbReference type="EMBL" id="HBFP01012876">
    <property type="protein sequence ID" value="CAD8824897.1"/>
    <property type="molecule type" value="Transcribed_RNA"/>
</dbReference>
<evidence type="ECO:0000313" key="5">
    <source>
        <dbReference type="EMBL" id="CAD8824896.1"/>
    </source>
</evidence>
<dbReference type="Gene3D" id="3.40.50.720">
    <property type="entry name" value="NAD(P)-binding Rossmann-like Domain"/>
    <property type="match status" value="1"/>
</dbReference>
<feature type="region of interest" description="Disordered" evidence="2">
    <location>
        <begin position="433"/>
        <end position="452"/>
    </location>
</feature>
<evidence type="ECO:0000259" key="3">
    <source>
        <dbReference type="Pfam" id="PF01210"/>
    </source>
</evidence>
<dbReference type="AlphaFoldDB" id="A0A6T6PEE3"/>
<feature type="domain" description="Glycerol-3-phosphate dehydrogenase NAD-dependent C-terminal" evidence="4">
    <location>
        <begin position="279"/>
        <end position="405"/>
    </location>
</feature>
<proteinExistence type="predicted"/>
<evidence type="ECO:0000256" key="2">
    <source>
        <dbReference type="SAM" id="MobiDB-lite"/>
    </source>
</evidence>
<dbReference type="InterPro" id="IPR008927">
    <property type="entry name" value="6-PGluconate_DH-like_C_sf"/>
</dbReference>